<evidence type="ECO:0000256" key="9">
    <source>
        <dbReference type="ARBA" id="ARBA00023268"/>
    </source>
</evidence>
<dbReference type="UniPathway" id="UPA00094"/>
<dbReference type="GO" id="GO:0004315">
    <property type="term" value="F:3-oxoacyl-[acyl-carrier-protein] synthase activity"/>
    <property type="evidence" value="ECO:0007669"/>
    <property type="project" value="InterPro"/>
</dbReference>
<dbReference type="Pfam" id="PF08541">
    <property type="entry name" value="ACP_syn_III_C"/>
    <property type="match status" value="1"/>
</dbReference>
<dbReference type="NCBIfam" id="NF006829">
    <property type="entry name" value="PRK09352.1"/>
    <property type="match status" value="1"/>
</dbReference>
<evidence type="ECO:0000256" key="3">
    <source>
        <dbReference type="ARBA" id="ARBA00012333"/>
    </source>
</evidence>
<accession>A0A0B4X2H4</accession>
<dbReference type="KEGG" id="rga:RGR602_CH01410"/>
<evidence type="ECO:0000256" key="6">
    <source>
        <dbReference type="ARBA" id="ARBA00022832"/>
    </source>
</evidence>
<reference evidence="15 16" key="1">
    <citation type="submission" date="2013-11" db="EMBL/GenBank/DDBJ databases">
        <title>Complete genome sequence of Rhizobium gallicum bv. gallicum R602.</title>
        <authorList>
            <person name="Bustos P."/>
            <person name="Santamaria R.I."/>
            <person name="Lozano L."/>
            <person name="Acosta J.L."/>
            <person name="Ormeno-Orrillo E."/>
            <person name="Rogel M.A."/>
            <person name="Romero D."/>
            <person name="Cevallos M.A."/>
            <person name="Martinez-Romero E."/>
            <person name="Gonzalez V."/>
        </authorList>
    </citation>
    <scope>NUCLEOTIDE SEQUENCE [LARGE SCALE GENOMIC DNA]</scope>
    <source>
        <strain evidence="15 16">R602</strain>
    </source>
</reference>
<dbReference type="PANTHER" id="PTHR43091:SF1">
    <property type="entry name" value="BETA-KETOACYL-[ACYL-CARRIER-PROTEIN] SYNTHASE III, CHLOROPLASTIC"/>
    <property type="match status" value="1"/>
</dbReference>
<comment type="catalytic activity">
    <reaction evidence="11">
        <text>malonyl-[ACP] + acetyl-CoA + H(+) = 3-oxobutanoyl-[ACP] + CO2 + CoA</text>
        <dbReference type="Rhea" id="RHEA:12080"/>
        <dbReference type="Rhea" id="RHEA-COMP:9623"/>
        <dbReference type="Rhea" id="RHEA-COMP:9625"/>
        <dbReference type="ChEBI" id="CHEBI:15378"/>
        <dbReference type="ChEBI" id="CHEBI:16526"/>
        <dbReference type="ChEBI" id="CHEBI:57287"/>
        <dbReference type="ChEBI" id="CHEBI:57288"/>
        <dbReference type="ChEBI" id="CHEBI:78449"/>
        <dbReference type="ChEBI" id="CHEBI:78450"/>
        <dbReference type="EC" id="2.3.1.180"/>
    </reaction>
    <physiologicalReaction direction="left-to-right" evidence="11">
        <dbReference type="Rhea" id="RHEA:12081"/>
    </physiologicalReaction>
</comment>
<gene>
    <name evidence="15" type="primary">fabH-1</name>
    <name evidence="12" type="synonym">fabH</name>
    <name evidence="15" type="ORF">RGR602_CH01410</name>
</gene>
<feature type="active site" evidence="12">
    <location>
        <position position="280"/>
    </location>
</feature>
<dbReference type="EMBL" id="CP006877">
    <property type="protein sequence ID" value="AJD40767.1"/>
    <property type="molecule type" value="Genomic_DNA"/>
</dbReference>
<keyword evidence="10 12" id="KW-0012">Acyltransferase</keyword>
<evidence type="ECO:0000256" key="12">
    <source>
        <dbReference type="HAMAP-Rule" id="MF_01815"/>
    </source>
</evidence>
<dbReference type="HAMAP" id="MF_01815">
    <property type="entry name" value="FabH"/>
    <property type="match status" value="1"/>
</dbReference>
<evidence type="ECO:0000259" key="14">
    <source>
        <dbReference type="Pfam" id="PF08545"/>
    </source>
</evidence>
<dbReference type="SUPFAM" id="SSF53901">
    <property type="entry name" value="Thiolase-like"/>
    <property type="match status" value="1"/>
</dbReference>
<protein>
    <recommendedName>
        <fullName evidence="3 12">Beta-ketoacyl-[acyl-carrier-protein] synthase III</fullName>
        <shortName evidence="12">Beta-ketoacyl-ACP synthase III</shortName>
        <shortName evidence="12">KAS III</shortName>
        <ecNumber evidence="3 12">2.3.1.180</ecNumber>
    </recommendedName>
    <alternativeName>
        <fullName evidence="12">3-oxoacyl-[acyl-carrier-protein] synthase 3</fullName>
    </alternativeName>
    <alternativeName>
        <fullName evidence="12">3-oxoacyl-[acyl-carrier-protein] synthase III</fullName>
    </alternativeName>
</protein>
<evidence type="ECO:0000256" key="10">
    <source>
        <dbReference type="ARBA" id="ARBA00023315"/>
    </source>
</evidence>
<dbReference type="GO" id="GO:0033818">
    <property type="term" value="F:beta-ketoacyl-acyl-carrier-protein synthase III activity"/>
    <property type="evidence" value="ECO:0007669"/>
    <property type="project" value="UniProtKB-UniRule"/>
</dbReference>
<comment type="domain">
    <text evidence="12">The last Arg residue of the ACP-binding site is essential for the weak association between ACP/AcpP and FabH.</text>
</comment>
<dbReference type="InterPro" id="IPR013751">
    <property type="entry name" value="ACP_syn_III_N"/>
</dbReference>
<proteinExistence type="inferred from homology"/>
<keyword evidence="6 12" id="KW-0276">Fatty acid metabolism</keyword>
<dbReference type="InterPro" id="IPR016039">
    <property type="entry name" value="Thiolase-like"/>
</dbReference>
<dbReference type="NCBIfam" id="TIGR00747">
    <property type="entry name" value="fabH"/>
    <property type="match status" value="1"/>
</dbReference>
<dbReference type="GO" id="GO:0005737">
    <property type="term" value="C:cytoplasm"/>
    <property type="evidence" value="ECO:0007669"/>
    <property type="project" value="UniProtKB-SubCell"/>
</dbReference>
<name>A0A0B4X2H4_9HYPH</name>
<comment type="function">
    <text evidence="12">Catalyzes the condensation reaction of fatty acid synthesis by the addition to an acyl acceptor of two carbons from malonyl-ACP. Catalyzes the first condensation reaction which initiates fatty acid synthesis and may therefore play a role in governing the total rate of fatty acid production. Possesses both acetoacetyl-ACP synthase and acetyl transacylase activities. Its substrate specificity determines the biosynthesis of branched-chain and/or straight-chain of fatty acids.</text>
</comment>
<evidence type="ECO:0000259" key="13">
    <source>
        <dbReference type="Pfam" id="PF08541"/>
    </source>
</evidence>
<dbReference type="InterPro" id="IPR004655">
    <property type="entry name" value="FabH"/>
</dbReference>
<evidence type="ECO:0000313" key="16">
    <source>
        <dbReference type="Proteomes" id="UP000031368"/>
    </source>
</evidence>
<dbReference type="Proteomes" id="UP000031368">
    <property type="component" value="Chromosome"/>
</dbReference>
<dbReference type="Gene3D" id="3.40.47.10">
    <property type="match status" value="1"/>
</dbReference>
<keyword evidence="4 12" id="KW-0444">Lipid biosynthesis</keyword>
<dbReference type="EC" id="2.3.1.180" evidence="3 12"/>
<evidence type="ECO:0000256" key="7">
    <source>
        <dbReference type="ARBA" id="ARBA00023098"/>
    </source>
</evidence>
<evidence type="ECO:0000256" key="8">
    <source>
        <dbReference type="ARBA" id="ARBA00023160"/>
    </source>
</evidence>
<dbReference type="RefSeq" id="WP_039844516.1">
    <property type="nucleotide sequence ID" value="NZ_CP006877.1"/>
</dbReference>
<feature type="active site" evidence="12">
    <location>
        <position position="250"/>
    </location>
</feature>
<keyword evidence="8 12" id="KW-0275">Fatty acid biosynthesis</keyword>
<evidence type="ECO:0000256" key="1">
    <source>
        <dbReference type="ARBA" id="ARBA00005194"/>
    </source>
</evidence>
<comment type="pathway">
    <text evidence="1 12">Lipid metabolism; fatty acid biosynthesis.</text>
</comment>
<feature type="domain" description="Beta-ketoacyl-[acyl-carrier-protein] synthase III C-terminal" evidence="13">
    <location>
        <begin position="235"/>
        <end position="323"/>
    </location>
</feature>
<evidence type="ECO:0000256" key="11">
    <source>
        <dbReference type="ARBA" id="ARBA00051096"/>
    </source>
</evidence>
<feature type="region of interest" description="ACP-binding" evidence="12">
    <location>
        <begin position="251"/>
        <end position="255"/>
    </location>
</feature>
<comment type="subcellular location">
    <subcellularLocation>
        <location evidence="12">Cytoplasm</location>
    </subcellularLocation>
</comment>
<keyword evidence="7 12" id="KW-0443">Lipid metabolism</keyword>
<feature type="active site" evidence="12">
    <location>
        <position position="113"/>
    </location>
</feature>
<keyword evidence="16" id="KW-1185">Reference proteome</keyword>
<dbReference type="HOGENOM" id="CLU_039592_3_1_5"/>
<dbReference type="AlphaFoldDB" id="A0A0B4X2H4"/>
<dbReference type="Pfam" id="PF08545">
    <property type="entry name" value="ACP_syn_III"/>
    <property type="match status" value="1"/>
</dbReference>
<evidence type="ECO:0000313" key="15">
    <source>
        <dbReference type="EMBL" id="AJD40767.1"/>
    </source>
</evidence>
<keyword evidence="5 12" id="KW-0808">Transferase</keyword>
<dbReference type="CDD" id="cd00830">
    <property type="entry name" value="KAS_III"/>
    <property type="match status" value="1"/>
</dbReference>
<keyword evidence="9 12" id="KW-0511">Multifunctional enzyme</keyword>
<sequence>MIRSVVRGFGAALPKRVMTNRELEDVVDTSDEWIVQRTGIRQRHIASDDETTSSLGERAARAALDKAGLTPADIDLIICATSTPDNTFPATAVNIQNRLGMHHGFAFDVQAVCTGFVYAVTTADAYIRGGLARRALVIGAETFSRILDWNDRTTCVLFGDGAGAIVIEAAEGEGTTADRGILTAHLRSDGSHKEKLFVDGGPSTTGTVGKLRMEGREVFKYAVGMITDVIQAAFDSTGTTAEDLDWLVPHQANRRIIDGSAKKLHIAPEKVVITVDLHGNTSAASIPLALATAAGDGRIKKGDLVMLEAMGGGFTWGALLLRW</sequence>
<evidence type="ECO:0000256" key="2">
    <source>
        <dbReference type="ARBA" id="ARBA00008642"/>
    </source>
</evidence>
<comment type="subunit">
    <text evidence="12">Homodimer.</text>
</comment>
<comment type="similarity">
    <text evidence="2 12">Belongs to the thiolase-like superfamily. FabH family.</text>
</comment>
<evidence type="ECO:0000256" key="4">
    <source>
        <dbReference type="ARBA" id="ARBA00022516"/>
    </source>
</evidence>
<keyword evidence="12" id="KW-0963">Cytoplasm</keyword>
<dbReference type="GO" id="GO:0006633">
    <property type="term" value="P:fatty acid biosynthetic process"/>
    <property type="evidence" value="ECO:0007669"/>
    <property type="project" value="UniProtKB-UniRule"/>
</dbReference>
<dbReference type="InterPro" id="IPR013747">
    <property type="entry name" value="ACP_syn_III_C"/>
</dbReference>
<evidence type="ECO:0000256" key="5">
    <source>
        <dbReference type="ARBA" id="ARBA00022679"/>
    </source>
</evidence>
<dbReference type="FunFam" id="3.40.47.10:FF:000004">
    <property type="entry name" value="3-oxoacyl-[acyl-carrier-protein] synthase 3"/>
    <property type="match status" value="1"/>
</dbReference>
<feature type="domain" description="Beta-ketoacyl-[acyl-carrier-protein] synthase III N-terminal" evidence="14">
    <location>
        <begin position="107"/>
        <end position="190"/>
    </location>
</feature>
<dbReference type="PANTHER" id="PTHR43091">
    <property type="entry name" value="3-OXOACYL-[ACYL-CARRIER-PROTEIN] SYNTHASE"/>
    <property type="match status" value="1"/>
</dbReference>
<organism evidence="15 16">
    <name type="scientific">Rhizobium gallicum bv. gallicum R602sp</name>
    <dbReference type="NCBI Taxonomy" id="1041138"/>
    <lineage>
        <taxon>Bacteria</taxon>
        <taxon>Pseudomonadati</taxon>
        <taxon>Pseudomonadota</taxon>
        <taxon>Alphaproteobacteria</taxon>
        <taxon>Hyphomicrobiales</taxon>
        <taxon>Rhizobiaceae</taxon>
        <taxon>Rhizobium/Agrobacterium group</taxon>
        <taxon>Rhizobium</taxon>
    </lineage>
</organism>